<dbReference type="Pfam" id="PF06271">
    <property type="entry name" value="RDD"/>
    <property type="match status" value="1"/>
</dbReference>
<dbReference type="InterPro" id="IPR010432">
    <property type="entry name" value="RDD"/>
</dbReference>
<dbReference type="InterPro" id="IPR051791">
    <property type="entry name" value="Pra-immunoreactive"/>
</dbReference>
<name>A0A370UB51_9GAMM</name>
<feature type="transmembrane region" description="Helical" evidence="6">
    <location>
        <begin position="149"/>
        <end position="166"/>
    </location>
</feature>
<keyword evidence="2" id="KW-1003">Cell membrane</keyword>
<feature type="domain" description="RDD" evidence="7">
    <location>
        <begin position="62"/>
        <end position="212"/>
    </location>
</feature>
<dbReference type="OrthoDB" id="8612316at2"/>
<evidence type="ECO:0000256" key="3">
    <source>
        <dbReference type="ARBA" id="ARBA00022692"/>
    </source>
</evidence>
<feature type="transmembrane region" description="Helical" evidence="6">
    <location>
        <begin position="95"/>
        <end position="118"/>
    </location>
</feature>
<evidence type="ECO:0000313" key="8">
    <source>
        <dbReference type="EMBL" id="RDL45014.1"/>
    </source>
</evidence>
<feature type="transmembrane region" description="Helical" evidence="6">
    <location>
        <begin position="63"/>
        <end position="83"/>
    </location>
</feature>
<evidence type="ECO:0000259" key="7">
    <source>
        <dbReference type="Pfam" id="PF06271"/>
    </source>
</evidence>
<evidence type="ECO:0000256" key="6">
    <source>
        <dbReference type="SAM" id="Phobius"/>
    </source>
</evidence>
<evidence type="ECO:0000256" key="1">
    <source>
        <dbReference type="ARBA" id="ARBA00004651"/>
    </source>
</evidence>
<gene>
    <name evidence="8" type="ORF">DN730_05195</name>
</gene>
<comment type="subcellular location">
    <subcellularLocation>
        <location evidence="1">Cell membrane</location>
        <topology evidence="1">Multi-pass membrane protein</topology>
    </subcellularLocation>
</comment>
<proteinExistence type="predicted"/>
<dbReference type="PANTHER" id="PTHR36115:SF4">
    <property type="entry name" value="MEMBRANE PROTEIN"/>
    <property type="match status" value="1"/>
</dbReference>
<keyword evidence="5 6" id="KW-0472">Membrane</keyword>
<comment type="caution">
    <text evidence="8">The sequence shown here is derived from an EMBL/GenBank/DDBJ whole genome shotgun (WGS) entry which is preliminary data.</text>
</comment>
<organism evidence="8 9">
    <name type="scientific">Marinomonas piezotolerans</name>
    <dbReference type="NCBI Taxonomy" id="2213058"/>
    <lineage>
        <taxon>Bacteria</taxon>
        <taxon>Pseudomonadati</taxon>
        <taxon>Pseudomonadota</taxon>
        <taxon>Gammaproteobacteria</taxon>
        <taxon>Oceanospirillales</taxon>
        <taxon>Oceanospirillaceae</taxon>
        <taxon>Marinomonas</taxon>
    </lineage>
</organism>
<dbReference type="AlphaFoldDB" id="A0A370UB51"/>
<keyword evidence="4 6" id="KW-1133">Transmembrane helix</keyword>
<dbReference type="EMBL" id="QKRA01000002">
    <property type="protein sequence ID" value="RDL45014.1"/>
    <property type="molecule type" value="Genomic_DNA"/>
</dbReference>
<reference evidence="8 9" key="1">
    <citation type="submission" date="2018-06" db="EMBL/GenBank/DDBJ databases">
        <title>Marinomonas sp. YLB-05 draft genome sequence.</title>
        <authorList>
            <person name="Yu L."/>
            <person name="Tang X."/>
        </authorList>
    </citation>
    <scope>NUCLEOTIDE SEQUENCE [LARGE SCALE GENOMIC DNA]</scope>
    <source>
        <strain evidence="8 9">YLB-05</strain>
    </source>
</reference>
<keyword evidence="9" id="KW-1185">Reference proteome</keyword>
<dbReference type="PANTHER" id="PTHR36115">
    <property type="entry name" value="PROLINE-RICH ANTIGEN HOMOLOG-RELATED"/>
    <property type="match status" value="1"/>
</dbReference>
<accession>A0A370UB51</accession>
<evidence type="ECO:0000256" key="2">
    <source>
        <dbReference type="ARBA" id="ARBA00022475"/>
    </source>
</evidence>
<keyword evidence="3 6" id="KW-0812">Transmembrane</keyword>
<evidence type="ECO:0000256" key="4">
    <source>
        <dbReference type="ARBA" id="ARBA00022989"/>
    </source>
</evidence>
<dbReference type="RefSeq" id="WP_115467051.1">
    <property type="nucleotide sequence ID" value="NZ_QKRA01000002.1"/>
</dbReference>
<dbReference type="Proteomes" id="UP000254326">
    <property type="component" value="Unassembled WGS sequence"/>
</dbReference>
<sequence length="219" mass="25381">MEFSPNYDHYRLEELLEARDQINKELYPERTKAIELAIANKMNDPAVKEALKKQQEAKKYLTFWRRFWAFMIDYIGLSIIWYVEDLLFGVESGDQHLIVQFLVGFQFILYTVVMHGCFGQTLGKMVMGIKVLNHGTETTINVKQASRRASVIIAFNIVWFLIPLVSGSSLGTLDINSIAVRVLFILLMVWWAVDIITMRFNDKRRAAHDYIGKTVVVRL</sequence>
<protein>
    <submittedName>
        <fullName evidence="8">RDD family protein</fullName>
    </submittedName>
</protein>
<dbReference type="GO" id="GO:0005886">
    <property type="term" value="C:plasma membrane"/>
    <property type="evidence" value="ECO:0007669"/>
    <property type="project" value="UniProtKB-SubCell"/>
</dbReference>
<feature type="transmembrane region" description="Helical" evidence="6">
    <location>
        <begin position="178"/>
        <end position="196"/>
    </location>
</feature>
<evidence type="ECO:0000256" key="5">
    <source>
        <dbReference type="ARBA" id="ARBA00023136"/>
    </source>
</evidence>
<evidence type="ECO:0000313" key="9">
    <source>
        <dbReference type="Proteomes" id="UP000254326"/>
    </source>
</evidence>